<dbReference type="InterPro" id="IPR046026">
    <property type="entry name" value="DUF5984"/>
</dbReference>
<organism evidence="1 2">
    <name type="scientific">Filimonas zeae</name>
    <dbReference type="NCBI Taxonomy" id="1737353"/>
    <lineage>
        <taxon>Bacteria</taxon>
        <taxon>Pseudomonadati</taxon>
        <taxon>Bacteroidota</taxon>
        <taxon>Chitinophagia</taxon>
        <taxon>Chitinophagales</taxon>
        <taxon>Chitinophagaceae</taxon>
        <taxon>Filimonas</taxon>
    </lineage>
</organism>
<comment type="caution">
    <text evidence="1">The sequence shown here is derived from an EMBL/GenBank/DDBJ whole genome shotgun (WGS) entry which is preliminary data.</text>
</comment>
<dbReference type="RefSeq" id="WP_188957330.1">
    <property type="nucleotide sequence ID" value="NZ_BMIB01000005.1"/>
</dbReference>
<keyword evidence="2" id="KW-1185">Reference proteome</keyword>
<accession>A0A917J311</accession>
<protein>
    <submittedName>
        <fullName evidence="1">Uncharacterized protein</fullName>
    </submittedName>
</protein>
<gene>
    <name evidence="1" type="ORF">GCM10011379_48290</name>
</gene>
<sequence>MALINFTLKHPDYITPWGEAAETSMDWFALTDGEYWLDVKKATLYEYTTEVLAGTHANSSHYVDFQIARLLEDLTRIFEAIAEPVPDAFYAIAQSHNYLYRFYEAAQSWFEHASQAPSADVDACYDSYDKAIEWIYSRTLTAAHLTYEPGISFFRNSNNIALVWNADHLTENNIPVWTAQNGEIEIEYQLFVHEIEDFGSRFFQAMDTQVQIAVEKNWGTTQINKQRLIQEQQDRKAAFQQKLSLLKREPFLRTDWHFINTQVTKMFS</sequence>
<dbReference type="Pfam" id="PF19446">
    <property type="entry name" value="DUF5984"/>
    <property type="match status" value="1"/>
</dbReference>
<dbReference type="AlphaFoldDB" id="A0A917J311"/>
<evidence type="ECO:0000313" key="2">
    <source>
        <dbReference type="Proteomes" id="UP000627292"/>
    </source>
</evidence>
<name>A0A917J311_9BACT</name>
<dbReference type="EMBL" id="BMIB01000005">
    <property type="protein sequence ID" value="GGH79234.1"/>
    <property type="molecule type" value="Genomic_DNA"/>
</dbReference>
<reference evidence="1" key="2">
    <citation type="submission" date="2020-09" db="EMBL/GenBank/DDBJ databases">
        <authorList>
            <person name="Sun Q."/>
            <person name="Zhou Y."/>
        </authorList>
    </citation>
    <scope>NUCLEOTIDE SEQUENCE</scope>
    <source>
        <strain evidence="1">CGMCC 1.15290</strain>
    </source>
</reference>
<evidence type="ECO:0000313" key="1">
    <source>
        <dbReference type="EMBL" id="GGH79234.1"/>
    </source>
</evidence>
<proteinExistence type="predicted"/>
<reference evidence="1" key="1">
    <citation type="journal article" date="2014" name="Int. J. Syst. Evol. Microbiol.">
        <title>Complete genome sequence of Corynebacterium casei LMG S-19264T (=DSM 44701T), isolated from a smear-ripened cheese.</title>
        <authorList>
            <consortium name="US DOE Joint Genome Institute (JGI-PGF)"/>
            <person name="Walter F."/>
            <person name="Albersmeier A."/>
            <person name="Kalinowski J."/>
            <person name="Ruckert C."/>
        </authorList>
    </citation>
    <scope>NUCLEOTIDE SEQUENCE</scope>
    <source>
        <strain evidence="1">CGMCC 1.15290</strain>
    </source>
</reference>
<dbReference type="Proteomes" id="UP000627292">
    <property type="component" value="Unassembled WGS sequence"/>
</dbReference>